<reference evidence="2" key="1">
    <citation type="submission" date="2021-01" db="EMBL/GenBank/DDBJ databases">
        <title>Phytophthora aleatoria, a newly-described species from Pinus radiata is distinct from Phytophthora cactorum isolates based on comparative genomics.</title>
        <authorList>
            <person name="Mcdougal R."/>
            <person name="Panda P."/>
            <person name="Williams N."/>
            <person name="Studholme D.J."/>
        </authorList>
    </citation>
    <scope>NUCLEOTIDE SEQUENCE</scope>
    <source>
        <strain evidence="2">NZFS 3830</strain>
    </source>
</reference>
<sequence>MPRRGSIVARTAIGPFKPTKLSTETASWRLSSDRSMAMTATGAVRMVCHDLGEPDQCLLWTNSGVAAVKRRRQHPTLRRRRPTYNEDLVTRVASLVELERRLKQEEPPPIGVRVANTKFWAKMRDILFVNRTAVGVEQLDDLMTAVIRDDSDAAQDFNGLIIRLPPTSLQQTGRASSSHPAFEEMMRDEGLKD</sequence>
<evidence type="ECO:0000313" key="3">
    <source>
        <dbReference type="Proteomes" id="UP000688947"/>
    </source>
</evidence>
<evidence type="ECO:0000256" key="1">
    <source>
        <dbReference type="SAM" id="MobiDB-lite"/>
    </source>
</evidence>
<dbReference type="EMBL" id="JAENGZ010001133">
    <property type="protein sequence ID" value="KAG6950417.1"/>
    <property type="molecule type" value="Genomic_DNA"/>
</dbReference>
<dbReference type="VEuPathDB" id="FungiDB:PC110_g1309"/>
<feature type="compositionally biased region" description="Basic and acidic residues" evidence="1">
    <location>
        <begin position="181"/>
        <end position="193"/>
    </location>
</feature>
<comment type="caution">
    <text evidence="2">The sequence shown here is derived from an EMBL/GenBank/DDBJ whole genome shotgun (WGS) entry which is preliminary data.</text>
</comment>
<dbReference type="OrthoDB" id="121465at2759"/>
<feature type="compositionally biased region" description="Polar residues" evidence="1">
    <location>
        <begin position="168"/>
        <end position="179"/>
    </location>
</feature>
<accession>A0A8T1TXC8</accession>
<feature type="region of interest" description="Disordered" evidence="1">
    <location>
        <begin position="168"/>
        <end position="193"/>
    </location>
</feature>
<dbReference type="Proteomes" id="UP000688947">
    <property type="component" value="Unassembled WGS sequence"/>
</dbReference>
<proteinExistence type="predicted"/>
<dbReference type="AlphaFoldDB" id="A0A8T1TXC8"/>
<protein>
    <submittedName>
        <fullName evidence="2">Uncharacterized protein</fullName>
    </submittedName>
</protein>
<organism evidence="2 3">
    <name type="scientific">Phytophthora cactorum</name>
    <dbReference type="NCBI Taxonomy" id="29920"/>
    <lineage>
        <taxon>Eukaryota</taxon>
        <taxon>Sar</taxon>
        <taxon>Stramenopiles</taxon>
        <taxon>Oomycota</taxon>
        <taxon>Peronosporomycetes</taxon>
        <taxon>Peronosporales</taxon>
        <taxon>Peronosporaceae</taxon>
        <taxon>Phytophthora</taxon>
    </lineage>
</organism>
<evidence type="ECO:0000313" key="2">
    <source>
        <dbReference type="EMBL" id="KAG6950417.1"/>
    </source>
</evidence>
<name>A0A8T1TXC8_9STRA</name>
<gene>
    <name evidence="2" type="ORF">JG687_00014270</name>
</gene>